<dbReference type="EMBL" id="BMEV01000050">
    <property type="protein sequence ID" value="GFZ82710.1"/>
    <property type="molecule type" value="Genomic_DNA"/>
</dbReference>
<protein>
    <submittedName>
        <fullName evidence="5">Acyl-CoA synthetase</fullName>
    </submittedName>
</protein>
<keyword evidence="2" id="KW-0436">Ligase</keyword>
<dbReference type="NCBIfam" id="NF006182">
    <property type="entry name" value="PRK08316.1"/>
    <property type="match status" value="1"/>
</dbReference>
<dbReference type="PROSITE" id="PS00455">
    <property type="entry name" value="AMP_BINDING"/>
    <property type="match status" value="1"/>
</dbReference>
<organism evidence="5 6">
    <name type="scientific">Compostibacillus humi</name>
    <dbReference type="NCBI Taxonomy" id="1245525"/>
    <lineage>
        <taxon>Bacteria</taxon>
        <taxon>Bacillati</taxon>
        <taxon>Bacillota</taxon>
        <taxon>Bacilli</taxon>
        <taxon>Bacillales</taxon>
        <taxon>Bacillaceae</taxon>
        <taxon>Compostibacillus</taxon>
    </lineage>
</organism>
<dbReference type="Pfam" id="PF13193">
    <property type="entry name" value="AMP-binding_C"/>
    <property type="match status" value="1"/>
</dbReference>
<reference evidence="5" key="2">
    <citation type="submission" date="2020-09" db="EMBL/GenBank/DDBJ databases">
        <authorList>
            <person name="Sun Q."/>
            <person name="Zhou Y."/>
        </authorList>
    </citation>
    <scope>NUCLEOTIDE SEQUENCE</scope>
    <source>
        <strain evidence="5">CGMCC 1.12360</strain>
    </source>
</reference>
<dbReference type="CDD" id="cd17631">
    <property type="entry name" value="FACL_FadD13-like"/>
    <property type="match status" value="1"/>
</dbReference>
<comment type="similarity">
    <text evidence="1">Belongs to the ATP-dependent AMP-binding enzyme family.</text>
</comment>
<evidence type="ECO:0000313" key="5">
    <source>
        <dbReference type="EMBL" id="GFZ82710.1"/>
    </source>
</evidence>
<dbReference type="GO" id="GO:0016878">
    <property type="term" value="F:acid-thiol ligase activity"/>
    <property type="evidence" value="ECO:0007669"/>
    <property type="project" value="UniProtKB-ARBA"/>
</dbReference>
<evidence type="ECO:0000256" key="2">
    <source>
        <dbReference type="ARBA" id="ARBA00022598"/>
    </source>
</evidence>
<name>A0A8J2XG96_9BACI</name>
<evidence type="ECO:0000313" key="6">
    <source>
        <dbReference type="Proteomes" id="UP000602050"/>
    </source>
</evidence>
<dbReference type="PANTHER" id="PTHR43767">
    <property type="entry name" value="LONG-CHAIN-FATTY-ACID--COA LIGASE"/>
    <property type="match status" value="1"/>
</dbReference>
<dbReference type="Gene3D" id="3.30.300.30">
    <property type="match status" value="1"/>
</dbReference>
<evidence type="ECO:0000259" key="4">
    <source>
        <dbReference type="Pfam" id="PF13193"/>
    </source>
</evidence>
<feature type="domain" description="AMP-binding enzyme C-terminal" evidence="4">
    <location>
        <begin position="443"/>
        <end position="518"/>
    </location>
</feature>
<dbReference type="InterPro" id="IPR045851">
    <property type="entry name" value="AMP-bd_C_sf"/>
</dbReference>
<evidence type="ECO:0000259" key="3">
    <source>
        <dbReference type="Pfam" id="PF00501"/>
    </source>
</evidence>
<dbReference type="InterPro" id="IPR042099">
    <property type="entry name" value="ANL_N_sf"/>
</dbReference>
<reference evidence="5" key="1">
    <citation type="journal article" date="2014" name="Int. J. Syst. Evol. Microbiol.">
        <title>Complete genome sequence of Corynebacterium casei LMG S-19264T (=DSM 44701T), isolated from a smear-ripened cheese.</title>
        <authorList>
            <consortium name="US DOE Joint Genome Institute (JGI-PGF)"/>
            <person name="Walter F."/>
            <person name="Albersmeier A."/>
            <person name="Kalinowski J."/>
            <person name="Ruckert C."/>
        </authorList>
    </citation>
    <scope>NUCLEOTIDE SEQUENCE</scope>
    <source>
        <strain evidence="5">CGMCC 1.12360</strain>
    </source>
</reference>
<dbReference type="Pfam" id="PF00501">
    <property type="entry name" value="AMP-binding"/>
    <property type="match status" value="1"/>
</dbReference>
<evidence type="ECO:0000256" key="1">
    <source>
        <dbReference type="ARBA" id="ARBA00006432"/>
    </source>
</evidence>
<comment type="caution">
    <text evidence="5">The sequence shown here is derived from an EMBL/GenBank/DDBJ whole genome shotgun (WGS) entry which is preliminary data.</text>
</comment>
<sequence>MNQQHVETEVDKLVERARRNTLGDILERTKDRYPDKFAIAYKDLRLTYTELDVLVNQTAHGMRKDGVKKGDKMTVMSRNSLDFVVVNFALARLGAVMIPINYMLTASDAEYILAHAGANGFIASPEFAPILDEAGIGKDISFRYLMDTPQEFSDESLSTWTPLSVLRKGQPTSSVETDLADDDLLHVLYTSGTESKPKGVMLTHKSIISEYVSTVVDTNMEPSDRMIHALPLYHSAQLHVFLGPSIYIGGSGIILEGANPEEILRTIEKEKATSLFCPPTVWIALLRHSDFDKRDLSSLRKCYYGAAIMPMEIIKELTTRLPNAKLYNCYGQTEVAPLVTVLKPEDQLRKLGSAGKPILNVQTKIFNDNDEEVPRGEVGEIVHRTSHAMKGYLNDPEKTREAFKNGWFHSGDLGVMDEEGYITVVDRKKDMINTGGVNVSSREVEEVIYELEGVSEVAVIGVPDAYWIEAVTAVIVRKDGVELTEEAVIRYCKGKLSSFKVPKYVYFAEELPKNPSGKVLKRSLRDTYEQLVKNKR</sequence>
<dbReference type="RefSeq" id="WP_373281922.1">
    <property type="nucleotide sequence ID" value="NZ_BMEV01000050.1"/>
</dbReference>
<dbReference type="PANTHER" id="PTHR43767:SF1">
    <property type="entry name" value="NONRIBOSOMAL PEPTIDE SYNTHASE PES1 (EUROFUNG)-RELATED"/>
    <property type="match status" value="1"/>
</dbReference>
<dbReference type="NCBIfam" id="NF004837">
    <property type="entry name" value="PRK06187.1"/>
    <property type="match status" value="1"/>
</dbReference>
<keyword evidence="6" id="KW-1185">Reference proteome</keyword>
<gene>
    <name evidence="5" type="ORF">GCM10010978_24240</name>
</gene>
<dbReference type="InterPro" id="IPR050237">
    <property type="entry name" value="ATP-dep_AMP-bd_enzyme"/>
</dbReference>
<feature type="domain" description="AMP-dependent synthetase/ligase" evidence="3">
    <location>
        <begin position="26"/>
        <end position="393"/>
    </location>
</feature>
<dbReference type="SUPFAM" id="SSF56801">
    <property type="entry name" value="Acetyl-CoA synthetase-like"/>
    <property type="match status" value="1"/>
</dbReference>
<accession>A0A8J2XG96</accession>
<proteinExistence type="inferred from homology"/>
<dbReference type="FunFam" id="3.30.300.30:FF:000008">
    <property type="entry name" value="2,3-dihydroxybenzoate-AMP ligase"/>
    <property type="match status" value="1"/>
</dbReference>
<dbReference type="AlphaFoldDB" id="A0A8J2XG96"/>
<dbReference type="InterPro" id="IPR000873">
    <property type="entry name" value="AMP-dep_synth/lig_dom"/>
</dbReference>
<dbReference type="Gene3D" id="3.40.50.12780">
    <property type="entry name" value="N-terminal domain of ligase-like"/>
    <property type="match status" value="1"/>
</dbReference>
<dbReference type="Proteomes" id="UP000602050">
    <property type="component" value="Unassembled WGS sequence"/>
</dbReference>
<dbReference type="InterPro" id="IPR025110">
    <property type="entry name" value="AMP-bd_C"/>
</dbReference>
<dbReference type="InterPro" id="IPR020845">
    <property type="entry name" value="AMP-binding_CS"/>
</dbReference>